<gene>
    <name evidence="3" type="ORF">LIN78_02385</name>
</gene>
<dbReference type="PANTHER" id="PTHR33525:SF4">
    <property type="entry name" value="CYCLIC DI-GMP PHOSPHODIESTERASE CDGJ"/>
    <property type="match status" value="1"/>
</dbReference>
<proteinExistence type="predicted"/>
<dbReference type="SMART" id="SM00052">
    <property type="entry name" value="EAL"/>
    <property type="match status" value="1"/>
</dbReference>
<evidence type="ECO:0000313" key="3">
    <source>
        <dbReference type="EMBL" id="MCB6182401.1"/>
    </source>
</evidence>
<dbReference type="RefSeq" id="WP_227178087.1">
    <property type="nucleotide sequence ID" value="NZ_JAJBZT010000001.1"/>
</dbReference>
<feature type="domain" description="EAL" evidence="1">
    <location>
        <begin position="1"/>
        <end position="208"/>
    </location>
</feature>
<dbReference type="InterPro" id="IPR035919">
    <property type="entry name" value="EAL_sf"/>
</dbReference>
<dbReference type="Gene3D" id="3.20.20.450">
    <property type="entry name" value="EAL domain"/>
    <property type="match status" value="1"/>
</dbReference>
<dbReference type="Pfam" id="PF00563">
    <property type="entry name" value="EAL"/>
    <property type="match status" value="1"/>
</dbReference>
<dbReference type="InterPro" id="IPR001633">
    <property type="entry name" value="EAL_dom"/>
</dbReference>
<evidence type="ECO:0000313" key="4">
    <source>
        <dbReference type="Proteomes" id="UP001165395"/>
    </source>
</evidence>
<dbReference type="PANTHER" id="PTHR33525">
    <property type="match status" value="1"/>
</dbReference>
<accession>A0ABS8D2H8</accession>
<comment type="caution">
    <text evidence="3">The sequence shown here is derived from an EMBL/GenBank/DDBJ whole genome shotgun (WGS) entry which is preliminary data.</text>
</comment>
<dbReference type="InterPro" id="IPR052340">
    <property type="entry name" value="RNase_Y/CdgJ"/>
</dbReference>
<dbReference type="Pfam" id="PF08668">
    <property type="entry name" value="HDOD"/>
    <property type="match status" value="1"/>
</dbReference>
<evidence type="ECO:0000259" key="2">
    <source>
        <dbReference type="PROSITE" id="PS51833"/>
    </source>
</evidence>
<dbReference type="SUPFAM" id="SSF141868">
    <property type="entry name" value="EAL domain-like"/>
    <property type="match status" value="1"/>
</dbReference>
<dbReference type="PROSITE" id="PS50883">
    <property type="entry name" value="EAL"/>
    <property type="match status" value="1"/>
</dbReference>
<sequence length="411" mass="46100">MTHQPFFLGRQPILNRQGEQVAYELLFRSSHFNSADITDDVSATSSVIQYAFSELGIHHVLGKHRGFINISRDLLMSDLIGLLPKEQVVLELLETIELDSEVIARCKYLKQEGFTLALDDVVQLDKRLPDILPFIDIVKLDLLGIADHKLGTIVEFLRKQKVSLLAEKIDNAKQHQRCMELGFDLFQGYYFAKPTMLEGKKSSTSHIALLTLLGLVMRDAEVHEIEQVFKRNPNLAVNLMKIVNSVGSGANRQIDTLSRALIILGRQQLKRWIQVLMFSSGDTGNSLENNPLMLLASVRGKQMEILAGKLGLHSEQQDQAFMIGIFSLLDALFQQPLVEIITPLNLDPAVHNALILREGELGRLLLLVEETEKRLDMVSGELPVNLNEADLLSAELQALEWANQLNQSNPS</sequence>
<name>A0ABS8D2H8_9NEIS</name>
<dbReference type="SUPFAM" id="SSF109604">
    <property type="entry name" value="HD-domain/PDEase-like"/>
    <property type="match status" value="1"/>
</dbReference>
<dbReference type="InterPro" id="IPR013976">
    <property type="entry name" value="HDOD"/>
</dbReference>
<reference evidence="3" key="1">
    <citation type="submission" date="2021-10" db="EMBL/GenBank/DDBJ databases">
        <title>The complete genome sequence of Leeia sp. TBRC 13508.</title>
        <authorList>
            <person name="Charoenyingcharoen P."/>
            <person name="Yukphan P."/>
        </authorList>
    </citation>
    <scope>NUCLEOTIDE SEQUENCE</scope>
    <source>
        <strain evidence="3">TBRC 13508</strain>
    </source>
</reference>
<evidence type="ECO:0000259" key="1">
    <source>
        <dbReference type="PROSITE" id="PS50883"/>
    </source>
</evidence>
<feature type="domain" description="HDOD" evidence="2">
    <location>
        <begin position="202"/>
        <end position="396"/>
    </location>
</feature>
<dbReference type="EMBL" id="JAJBZT010000001">
    <property type="protein sequence ID" value="MCB6182401.1"/>
    <property type="molecule type" value="Genomic_DNA"/>
</dbReference>
<dbReference type="PROSITE" id="PS51833">
    <property type="entry name" value="HDOD"/>
    <property type="match status" value="1"/>
</dbReference>
<dbReference type="InterPro" id="IPR014408">
    <property type="entry name" value="dGMP_Pdiesterase_EAL/HD-GYP"/>
</dbReference>
<organism evidence="3 4">
    <name type="scientific">Leeia speluncae</name>
    <dbReference type="NCBI Taxonomy" id="2884804"/>
    <lineage>
        <taxon>Bacteria</taxon>
        <taxon>Pseudomonadati</taxon>
        <taxon>Pseudomonadota</taxon>
        <taxon>Betaproteobacteria</taxon>
        <taxon>Neisseriales</taxon>
        <taxon>Leeiaceae</taxon>
        <taxon>Leeia</taxon>
    </lineage>
</organism>
<dbReference type="PIRSF" id="PIRSF003180">
    <property type="entry name" value="DiGMPpdiest_YuxH"/>
    <property type="match status" value="1"/>
</dbReference>
<keyword evidence="4" id="KW-1185">Reference proteome</keyword>
<protein>
    <submittedName>
        <fullName evidence="3">EAL domain-containing protein</fullName>
    </submittedName>
</protein>
<dbReference type="Proteomes" id="UP001165395">
    <property type="component" value="Unassembled WGS sequence"/>
</dbReference>
<dbReference type="Gene3D" id="1.10.3210.10">
    <property type="entry name" value="Hypothetical protein af1432"/>
    <property type="match status" value="1"/>
</dbReference>